<keyword evidence="7" id="KW-0406">Ion transport</keyword>
<feature type="transmembrane region" description="Helical" evidence="11">
    <location>
        <begin position="176"/>
        <end position="196"/>
    </location>
</feature>
<feature type="compositionally biased region" description="Basic residues" evidence="10">
    <location>
        <begin position="641"/>
        <end position="650"/>
    </location>
</feature>
<feature type="transmembrane region" description="Helical" evidence="11">
    <location>
        <begin position="366"/>
        <end position="386"/>
    </location>
</feature>
<evidence type="ECO:0000256" key="6">
    <source>
        <dbReference type="ARBA" id="ARBA00023053"/>
    </source>
</evidence>
<evidence type="ECO:0000313" key="14">
    <source>
        <dbReference type="Proteomes" id="UP001295423"/>
    </source>
</evidence>
<evidence type="ECO:0000256" key="10">
    <source>
        <dbReference type="SAM" id="MobiDB-lite"/>
    </source>
</evidence>
<dbReference type="GO" id="GO:0015297">
    <property type="term" value="F:antiporter activity"/>
    <property type="evidence" value="ECO:0007669"/>
    <property type="project" value="UniProtKB-KW"/>
</dbReference>
<dbReference type="Proteomes" id="UP001295423">
    <property type="component" value="Unassembled WGS sequence"/>
</dbReference>
<feature type="transmembrane region" description="Helical" evidence="11">
    <location>
        <begin position="145"/>
        <end position="164"/>
    </location>
</feature>
<evidence type="ECO:0000256" key="1">
    <source>
        <dbReference type="ARBA" id="ARBA00004141"/>
    </source>
</evidence>
<dbReference type="InterPro" id="IPR006153">
    <property type="entry name" value="Cation/H_exchanger_TM"/>
</dbReference>
<dbReference type="EMBL" id="CAKOGP040002302">
    <property type="protein sequence ID" value="CAJ1966557.1"/>
    <property type="molecule type" value="Genomic_DNA"/>
</dbReference>
<feature type="transmembrane region" description="Helical" evidence="11">
    <location>
        <begin position="208"/>
        <end position="230"/>
    </location>
</feature>
<feature type="transmembrane region" description="Helical" evidence="11">
    <location>
        <begin position="398"/>
        <end position="416"/>
    </location>
</feature>
<keyword evidence="4 11" id="KW-0812">Transmembrane</keyword>
<proteinExistence type="predicted"/>
<keyword evidence="9" id="KW-0739">Sodium transport</keyword>
<keyword evidence="8 11" id="KW-0472">Membrane</keyword>
<keyword evidence="2" id="KW-0813">Transport</keyword>
<feature type="transmembrane region" description="Helical" evidence="11">
    <location>
        <begin position="302"/>
        <end position="320"/>
    </location>
</feature>
<dbReference type="PANTHER" id="PTHR43562">
    <property type="entry name" value="NAPA-TYPE SODIUM/HYDROGEN ANTIPORTER"/>
    <property type="match status" value="1"/>
</dbReference>
<dbReference type="GO" id="GO:0006814">
    <property type="term" value="P:sodium ion transport"/>
    <property type="evidence" value="ECO:0007669"/>
    <property type="project" value="UniProtKB-KW"/>
</dbReference>
<protein>
    <recommendedName>
        <fullName evidence="12">Cation/H+ exchanger transmembrane domain-containing protein</fullName>
    </recommendedName>
</protein>
<name>A0AAD2G901_9STRA</name>
<dbReference type="GO" id="GO:1902600">
    <property type="term" value="P:proton transmembrane transport"/>
    <property type="evidence" value="ECO:0007669"/>
    <property type="project" value="InterPro"/>
</dbReference>
<gene>
    <name evidence="13" type="ORF">CYCCA115_LOCUS22141</name>
</gene>
<feature type="compositionally biased region" description="Basic and acidic residues" evidence="10">
    <location>
        <begin position="770"/>
        <end position="789"/>
    </location>
</feature>
<comment type="caution">
    <text evidence="13">The sequence shown here is derived from an EMBL/GenBank/DDBJ whole genome shotgun (WGS) entry which is preliminary data.</text>
</comment>
<feature type="region of interest" description="Disordered" evidence="10">
    <location>
        <begin position="770"/>
        <end position="810"/>
    </location>
</feature>
<evidence type="ECO:0000256" key="7">
    <source>
        <dbReference type="ARBA" id="ARBA00023065"/>
    </source>
</evidence>
<dbReference type="Gene3D" id="1.20.1530.20">
    <property type="match status" value="1"/>
</dbReference>
<keyword evidence="3" id="KW-0050">Antiport</keyword>
<accession>A0AAD2G901</accession>
<evidence type="ECO:0000256" key="11">
    <source>
        <dbReference type="SAM" id="Phobius"/>
    </source>
</evidence>
<keyword evidence="14" id="KW-1185">Reference proteome</keyword>
<feature type="domain" description="Cation/H+ exchanger transmembrane" evidence="12">
    <location>
        <begin position="45"/>
        <end position="416"/>
    </location>
</feature>
<evidence type="ECO:0000313" key="13">
    <source>
        <dbReference type="EMBL" id="CAJ1966557.1"/>
    </source>
</evidence>
<reference evidence="13" key="1">
    <citation type="submission" date="2023-08" db="EMBL/GenBank/DDBJ databases">
        <authorList>
            <person name="Audoor S."/>
            <person name="Bilcke G."/>
        </authorList>
    </citation>
    <scope>NUCLEOTIDE SEQUENCE</scope>
</reference>
<feature type="transmembrane region" description="Helical" evidence="11">
    <location>
        <begin position="332"/>
        <end position="354"/>
    </location>
</feature>
<feature type="transmembrane region" description="Helical" evidence="11">
    <location>
        <begin position="250"/>
        <end position="267"/>
    </location>
</feature>
<keyword evidence="6" id="KW-0915">Sodium</keyword>
<sequence>MSKLETYAWESYDRMLSGGGDGDSFGVHIEYMDLYKTVVFLVAIYASGQIASRFLRMPDLVGEIICGIVMGPELLDFVHNTEAWVMFGELGLVLLVIEAGIDIDLSTLKLIGTRGCLIAFFGSILPIGLGMLITWALGMTDTKEIIAAGSVFGPTSLGIALNILRNGGILNTPVGQLIISAAVIDDMIALVVLSQLKALSGEITAAGILIPIVSAIGFLIIGGYVAIFILPPIIRNHILSRVDEKHHAKVELGIMFFLVLALMPATYYAKASYLMGCFVAGLTFCSFHELHHAFVRQFKRLLQWLMRIFFAASIGFQVPVQSFNDAEVIWQGLVYTLALIGKVGVGFMVPNFSIDARFTGKHLRDCLITGFSMAAEGEFAFVIAVFAVGDGLFDKKLYAKVVLAVLLSTIVPPFLLRFTISYYNKKGEEAVEDAAKEEDNRRNTKTSQPNDADIVHGILQGSTIFLCIQTQCESKWGLLNAIMGTMAKKNLDVIDHRAWSPRGIHTTLVNEVYARTKVSPEYKDGEDPTAAIEHATEVLMKDVDAALSRAIGQPGVAKVKVQRWYPGVIQEICEEVDEKSHKNVTQRLLKEASSTLERRQSIQTMATVQKSIEQIMGDGETAKPEAPAPQGMPAPAAEKPKPRRRVRQKMRSTPVVGGGLFGEAVEAKSGRDGSTRISDFNKKKGDGLDWTFGSGQTGIPADITVKGEVYSIRIGRDTWKDLQKGFHGQMVDHRGIEISQMNIEASDDAPIVQRLTGFVRNMPLRSISEDDSHLDSVSERSLESSRHGDGQAGLSTTASMDNDDTIEHKV</sequence>
<evidence type="ECO:0000256" key="9">
    <source>
        <dbReference type="ARBA" id="ARBA00023201"/>
    </source>
</evidence>
<evidence type="ECO:0000256" key="4">
    <source>
        <dbReference type="ARBA" id="ARBA00022692"/>
    </source>
</evidence>
<feature type="region of interest" description="Disordered" evidence="10">
    <location>
        <begin position="620"/>
        <end position="657"/>
    </location>
</feature>
<feature type="transmembrane region" description="Helical" evidence="11">
    <location>
        <begin position="117"/>
        <end position="139"/>
    </location>
</feature>
<organism evidence="13 14">
    <name type="scientific">Cylindrotheca closterium</name>
    <dbReference type="NCBI Taxonomy" id="2856"/>
    <lineage>
        <taxon>Eukaryota</taxon>
        <taxon>Sar</taxon>
        <taxon>Stramenopiles</taxon>
        <taxon>Ochrophyta</taxon>
        <taxon>Bacillariophyta</taxon>
        <taxon>Bacillariophyceae</taxon>
        <taxon>Bacillariophycidae</taxon>
        <taxon>Bacillariales</taxon>
        <taxon>Bacillariaceae</taxon>
        <taxon>Cylindrotheca</taxon>
    </lineage>
</organism>
<keyword evidence="5 11" id="KW-1133">Transmembrane helix</keyword>
<comment type="subcellular location">
    <subcellularLocation>
        <location evidence="1">Membrane</location>
        <topology evidence="1">Multi-pass membrane protein</topology>
    </subcellularLocation>
</comment>
<dbReference type="PANTHER" id="PTHR43562:SF3">
    <property type="entry name" value="SODIUM ION_PROTON EXCHANGER (EUROFUNG)"/>
    <property type="match status" value="1"/>
</dbReference>
<evidence type="ECO:0000256" key="8">
    <source>
        <dbReference type="ARBA" id="ARBA00023136"/>
    </source>
</evidence>
<evidence type="ECO:0000256" key="5">
    <source>
        <dbReference type="ARBA" id="ARBA00022989"/>
    </source>
</evidence>
<dbReference type="InterPro" id="IPR038770">
    <property type="entry name" value="Na+/solute_symporter_sf"/>
</dbReference>
<evidence type="ECO:0000256" key="3">
    <source>
        <dbReference type="ARBA" id="ARBA00022449"/>
    </source>
</evidence>
<evidence type="ECO:0000259" key="12">
    <source>
        <dbReference type="Pfam" id="PF00999"/>
    </source>
</evidence>
<dbReference type="GO" id="GO:0016020">
    <property type="term" value="C:membrane"/>
    <property type="evidence" value="ECO:0007669"/>
    <property type="project" value="UniProtKB-SubCell"/>
</dbReference>
<evidence type="ECO:0000256" key="2">
    <source>
        <dbReference type="ARBA" id="ARBA00022448"/>
    </source>
</evidence>
<feature type="transmembrane region" description="Helical" evidence="11">
    <location>
        <begin position="273"/>
        <end position="290"/>
    </location>
</feature>
<dbReference type="AlphaFoldDB" id="A0AAD2G901"/>
<dbReference type="Pfam" id="PF00999">
    <property type="entry name" value="Na_H_Exchanger"/>
    <property type="match status" value="1"/>
</dbReference>